<dbReference type="AlphaFoldDB" id="A0A1I6D2T8"/>
<dbReference type="NCBIfam" id="TIGR04268">
    <property type="entry name" value="FxSxx-COOH"/>
    <property type="match status" value="1"/>
</dbReference>
<gene>
    <name evidence="1" type="ORF">SAMN04488564_101926</name>
</gene>
<dbReference type="STRING" id="84724.SAMN04488564_101926"/>
<dbReference type="Proteomes" id="UP000198583">
    <property type="component" value="Unassembled WGS sequence"/>
</dbReference>
<accession>A0A1I6D2T8</accession>
<dbReference type="RefSeq" id="WP_177320273.1">
    <property type="nucleotide sequence ID" value="NZ_FOYL01000001.1"/>
</dbReference>
<proteinExistence type="predicted"/>
<keyword evidence="2" id="KW-1185">Reference proteome</keyword>
<evidence type="ECO:0000313" key="2">
    <source>
        <dbReference type="Proteomes" id="UP000198583"/>
    </source>
</evidence>
<organism evidence="1 2">
    <name type="scientific">Lentzea waywayandensis</name>
    <dbReference type="NCBI Taxonomy" id="84724"/>
    <lineage>
        <taxon>Bacteria</taxon>
        <taxon>Bacillati</taxon>
        <taxon>Actinomycetota</taxon>
        <taxon>Actinomycetes</taxon>
        <taxon>Pseudonocardiales</taxon>
        <taxon>Pseudonocardiaceae</taxon>
        <taxon>Lentzea</taxon>
    </lineage>
</organism>
<dbReference type="InterPro" id="IPR026334">
    <property type="entry name" value="FxSxx-COOH"/>
</dbReference>
<reference evidence="2" key="1">
    <citation type="submission" date="2016-10" db="EMBL/GenBank/DDBJ databases">
        <authorList>
            <person name="Varghese N."/>
            <person name="Submissions S."/>
        </authorList>
    </citation>
    <scope>NUCLEOTIDE SEQUENCE [LARGE SCALE GENOMIC DNA]</scope>
    <source>
        <strain evidence="2">DSM 44232</strain>
    </source>
</reference>
<evidence type="ECO:0000313" key="1">
    <source>
        <dbReference type="EMBL" id="SFQ99779.1"/>
    </source>
</evidence>
<name>A0A1I6D2T8_9PSEU</name>
<protein>
    <submittedName>
        <fullName evidence="1">FXSXX-COOH protein</fullName>
    </submittedName>
</protein>
<sequence length="56" mass="6255">MEQHDASLKSDLVDLSGVDFDQLDALPSSVLTRSLHRVLRENASNIDHYAAFQNTI</sequence>
<dbReference type="EMBL" id="FOYL01000001">
    <property type="protein sequence ID" value="SFQ99779.1"/>
    <property type="molecule type" value="Genomic_DNA"/>
</dbReference>